<feature type="domain" description="PPM-type phosphatase" evidence="2">
    <location>
        <begin position="268"/>
        <end position="482"/>
    </location>
</feature>
<reference evidence="4" key="1">
    <citation type="submission" date="2015-03" db="EMBL/GenBank/DDBJ databases">
        <authorList>
            <consortium name="Pathogen Informatics"/>
        </authorList>
    </citation>
    <scope>NUCLEOTIDE SEQUENCE [LARGE SCALE GENOMIC DNA]</scope>
    <source>
        <strain evidence="4">NCTC11134</strain>
        <plasmid evidence="4">2</plasmid>
    </source>
</reference>
<dbReference type="InterPro" id="IPR036457">
    <property type="entry name" value="PPM-type-like_dom_sf"/>
</dbReference>
<dbReference type="Pfam" id="PF07228">
    <property type="entry name" value="SpoIIE"/>
    <property type="match status" value="1"/>
</dbReference>
<organism evidence="3 4">
    <name type="scientific">Nocardia farcinica</name>
    <dbReference type="NCBI Taxonomy" id="37329"/>
    <lineage>
        <taxon>Bacteria</taxon>
        <taxon>Bacillati</taxon>
        <taxon>Actinomycetota</taxon>
        <taxon>Actinomycetes</taxon>
        <taxon>Mycobacteriales</taxon>
        <taxon>Nocardiaceae</taxon>
        <taxon>Nocardia</taxon>
    </lineage>
</organism>
<evidence type="ECO:0000259" key="2">
    <source>
        <dbReference type="PROSITE" id="PS51746"/>
    </source>
</evidence>
<dbReference type="Gene3D" id="3.60.40.10">
    <property type="entry name" value="PPM-type phosphatase domain"/>
    <property type="match status" value="1"/>
</dbReference>
<sequence>MTDRPAHDAADRAREQRHSLVLALKGAQLSMEELWLEYFALSGTLGFPQINAYVRGGDSLPALDRDILAQVVNEHLDRRSRTKRATYSRTLRESEPTGGPLSALVELLEGAHGAPPERLPALAAAAGRALGVHIEMYLIDYGQRRLLRADEPGGDSGYDIDTTLPGRAFRFVQTLPSYAPDLPRLWMPLLDGNERVGVLDIQVADPEDLADPRLRAQCGWVSKLIGHLVSVMTGYGDGLERVRLRAVRSPNAELIWSMLPPLTAVVDGFVIAGVVEPRHDLNGDAFDYALSGTTAQLIVLDAVGHDAQSGLIAATALAAYRSVRRAGHGLFEQARVIDEAIATQFGNSKFATAVLAELDLGTGRLRYINAGHPEPMIMRGGKMVKPLPGGRRMPLGLGSGDLTVGEEVLQPQDWLLLYTDGITEARDPDGAFFGETRLFDFLRREAASGHPPPETARRLINAVLTHQRGTLQDDATVLLARWTVPAVADPVSRR</sequence>
<keyword evidence="1 3" id="KW-0378">Hydrolase</keyword>
<evidence type="ECO:0000313" key="3">
    <source>
        <dbReference type="EMBL" id="CRY80604.1"/>
    </source>
</evidence>
<dbReference type="GO" id="GO:0016791">
    <property type="term" value="F:phosphatase activity"/>
    <property type="evidence" value="ECO:0007669"/>
    <property type="project" value="TreeGrafter"/>
</dbReference>
<evidence type="ECO:0000256" key="1">
    <source>
        <dbReference type="ARBA" id="ARBA00022801"/>
    </source>
</evidence>
<dbReference type="EMBL" id="LN868939">
    <property type="protein sequence ID" value="CRY80604.1"/>
    <property type="molecule type" value="Genomic_DNA"/>
</dbReference>
<dbReference type="SUPFAM" id="SSF81606">
    <property type="entry name" value="PP2C-like"/>
    <property type="match status" value="1"/>
</dbReference>
<name>A0A0H5NZX5_NOCFR</name>
<geneLocation type="plasmid" evidence="3">
    <name>2</name>
</geneLocation>
<dbReference type="PANTHER" id="PTHR43156">
    <property type="entry name" value="STAGE II SPORULATION PROTEIN E-RELATED"/>
    <property type="match status" value="1"/>
</dbReference>
<dbReference type="EC" id="3.1.3.3" evidence="3"/>
<dbReference type="InterPro" id="IPR001932">
    <property type="entry name" value="PPM-type_phosphatase-like_dom"/>
</dbReference>
<dbReference type="RefSeq" id="WP_060593795.1">
    <property type="nucleotide sequence ID" value="NZ_CP031418.1"/>
</dbReference>
<evidence type="ECO:0000313" key="4">
    <source>
        <dbReference type="Proteomes" id="UP000057820"/>
    </source>
</evidence>
<gene>
    <name evidence="3" type="primary">rsbP_2</name>
    <name evidence="3" type="ORF">ERS450000_03947</name>
</gene>
<dbReference type="PANTHER" id="PTHR43156:SF2">
    <property type="entry name" value="STAGE II SPORULATION PROTEIN E"/>
    <property type="match status" value="1"/>
</dbReference>
<accession>A0A0H5NZX5</accession>
<dbReference type="Proteomes" id="UP000057820">
    <property type="component" value="Plasmid 2"/>
</dbReference>
<dbReference type="AlphaFoldDB" id="A0A0H5NZX5"/>
<proteinExistence type="predicted"/>
<keyword evidence="3" id="KW-0614">Plasmid</keyword>
<dbReference type="KEGG" id="nfr:ERS450000_03947"/>
<dbReference type="PROSITE" id="PS51746">
    <property type="entry name" value="PPM_2"/>
    <property type="match status" value="1"/>
</dbReference>
<dbReference type="InterPro" id="IPR052016">
    <property type="entry name" value="Bact_Sigma-Reg"/>
</dbReference>
<dbReference type="SMART" id="SM00331">
    <property type="entry name" value="PP2C_SIG"/>
    <property type="match status" value="1"/>
</dbReference>
<protein>
    <submittedName>
        <fullName evidence="3">Phosphoserine phosphatase rsbP</fullName>
        <ecNumber evidence="3">3.1.3.3</ecNumber>
    </submittedName>
</protein>